<evidence type="ECO:0000313" key="1">
    <source>
        <dbReference type="EMBL" id="PKI56083.1"/>
    </source>
</evidence>
<dbReference type="Proteomes" id="UP000233551">
    <property type="component" value="Unassembled WGS sequence"/>
</dbReference>
<organism evidence="1 2">
    <name type="scientific">Punica granatum</name>
    <name type="common">Pomegranate</name>
    <dbReference type="NCBI Taxonomy" id="22663"/>
    <lineage>
        <taxon>Eukaryota</taxon>
        <taxon>Viridiplantae</taxon>
        <taxon>Streptophyta</taxon>
        <taxon>Embryophyta</taxon>
        <taxon>Tracheophyta</taxon>
        <taxon>Spermatophyta</taxon>
        <taxon>Magnoliopsida</taxon>
        <taxon>eudicotyledons</taxon>
        <taxon>Gunneridae</taxon>
        <taxon>Pentapetalae</taxon>
        <taxon>rosids</taxon>
        <taxon>malvids</taxon>
        <taxon>Myrtales</taxon>
        <taxon>Lythraceae</taxon>
        <taxon>Punica</taxon>
    </lineage>
</organism>
<dbReference type="EMBL" id="PGOL01001630">
    <property type="protein sequence ID" value="PKI56083.1"/>
    <property type="molecule type" value="Genomic_DNA"/>
</dbReference>
<dbReference type="AlphaFoldDB" id="A0A2I0JJF1"/>
<proteinExistence type="predicted"/>
<name>A0A2I0JJF1_PUNGR</name>
<keyword evidence="2" id="KW-1185">Reference proteome</keyword>
<gene>
    <name evidence="1" type="ORF">CRG98_023515</name>
</gene>
<sequence length="98" mass="10963">MDMEDAEKGKEKIRTTELVEWREFADPSSEDAGDSKDFSYLKGWVVATGDSPRIDGFNGSKISIDSRGTGLARRQPHLLRGCRHPLSRSATLEKPKKN</sequence>
<evidence type="ECO:0000313" key="2">
    <source>
        <dbReference type="Proteomes" id="UP000233551"/>
    </source>
</evidence>
<reference evidence="1 2" key="1">
    <citation type="submission" date="2017-11" db="EMBL/GenBank/DDBJ databases">
        <title>De-novo sequencing of pomegranate (Punica granatum L.) genome.</title>
        <authorList>
            <person name="Akparov Z."/>
            <person name="Amiraslanov A."/>
            <person name="Hajiyeva S."/>
            <person name="Abbasov M."/>
            <person name="Kaur K."/>
            <person name="Hamwieh A."/>
            <person name="Solovyev V."/>
            <person name="Salamov A."/>
            <person name="Braich B."/>
            <person name="Kosarev P."/>
            <person name="Mahmoud A."/>
            <person name="Hajiyev E."/>
            <person name="Babayeva S."/>
            <person name="Izzatullayeva V."/>
            <person name="Mammadov A."/>
            <person name="Mammadov A."/>
            <person name="Sharifova S."/>
            <person name="Ojaghi J."/>
            <person name="Eynullazada K."/>
            <person name="Bayramov B."/>
            <person name="Abdulazimova A."/>
            <person name="Shahmuradov I."/>
        </authorList>
    </citation>
    <scope>NUCLEOTIDE SEQUENCE [LARGE SCALE GENOMIC DNA]</scope>
    <source>
        <strain evidence="2">cv. AG2017</strain>
        <tissue evidence="1">Leaf</tissue>
    </source>
</reference>
<comment type="caution">
    <text evidence="1">The sequence shown here is derived from an EMBL/GenBank/DDBJ whole genome shotgun (WGS) entry which is preliminary data.</text>
</comment>
<protein>
    <submittedName>
        <fullName evidence="1">Uncharacterized protein</fullName>
    </submittedName>
</protein>
<accession>A0A2I0JJF1</accession>